<evidence type="ECO:0000256" key="5">
    <source>
        <dbReference type="PROSITE-ProRule" id="PRU00169"/>
    </source>
</evidence>
<dbReference type="PANTHER" id="PTHR45138">
    <property type="entry name" value="REGULATORY COMPONENTS OF SENSORY TRANSDUCTION SYSTEM"/>
    <property type="match status" value="1"/>
</dbReference>
<feature type="modified residue" description="4-aspartylphosphate" evidence="5">
    <location>
        <position position="137"/>
    </location>
</feature>
<dbReference type="CDD" id="cd01949">
    <property type="entry name" value="GGDEF"/>
    <property type="match status" value="1"/>
</dbReference>
<sequence length="559" mass="64106">MKSSLSIIKLMSGELRDNTIEVKNFEKLNIIYSNSENLINIISNLKYTSKFKNNKIKDNIEHRSLSIPVFKHHFYEKTINPLGEFKILIADHNIYNIDLILAELLDQNYSITIVNNGLEVINEVVLYKNNYDLILMDSILPKISGFKVCKEIRKKYSMSDVPIIMMMDDFNSEEINLGFEVGFNDYIIRPFLREELLAKIKTFIILKDAVNQAMLNAQDLELEKYYRRIAEKLRAVTELLNSTLDMKELMVRLLGSLKDVVPYDSACVMLFKDEDLYVTASCNFESCDIVDKDKKVDRSNPLIERVISTCQPVILTDTTLLSSNYRKIEGCNCCNSPGSWIGIPLIAHKNILGILILEHKQRDIYQEAERDIVLSFASQASIAIENAKLFGEIKYLAITDGLTGLNNRRYFFELSNKEFEKARIKDTKLSTIMIDVDHFKIINDSFGHVIGDKVLKEISSICNNKLRDQDIIGRYGGEEISITLIDKGLKEAVDFAEDLRSTIEKTTIIIGKNNINVTISLGIQEIKFYHEDFKSLLEEADKALYLAKKSGRNRIEVYE</sequence>
<keyword evidence="3" id="KW-0418">Kinase</keyword>
<protein>
    <recommendedName>
        <fullName evidence="1">Stage 0 sporulation protein A homolog</fullName>
    </recommendedName>
</protein>
<evidence type="ECO:0000259" key="6">
    <source>
        <dbReference type="PROSITE" id="PS50110"/>
    </source>
</evidence>
<dbReference type="SUPFAM" id="SSF52172">
    <property type="entry name" value="CheY-like"/>
    <property type="match status" value="1"/>
</dbReference>
<evidence type="ECO:0000313" key="9">
    <source>
        <dbReference type="Proteomes" id="UP000736583"/>
    </source>
</evidence>
<evidence type="ECO:0000256" key="2">
    <source>
        <dbReference type="ARBA" id="ARBA00022679"/>
    </source>
</evidence>
<feature type="domain" description="Response regulatory" evidence="6">
    <location>
        <begin position="86"/>
        <end position="204"/>
    </location>
</feature>
<dbReference type="SUPFAM" id="SSF55073">
    <property type="entry name" value="Nucleotide cyclase"/>
    <property type="match status" value="1"/>
</dbReference>
<keyword evidence="8" id="KW-0548">Nucleotidyltransferase</keyword>
<dbReference type="InterPro" id="IPR000160">
    <property type="entry name" value="GGDEF_dom"/>
</dbReference>
<dbReference type="Proteomes" id="UP000736583">
    <property type="component" value="Unassembled WGS sequence"/>
</dbReference>
<dbReference type="EMBL" id="JAHLQL010000003">
    <property type="protein sequence ID" value="MBU5592364.1"/>
    <property type="molecule type" value="Genomic_DNA"/>
</dbReference>
<keyword evidence="5" id="KW-0597">Phosphoprotein</keyword>
<dbReference type="InterPro" id="IPR050469">
    <property type="entry name" value="Diguanylate_Cyclase"/>
</dbReference>
<dbReference type="NCBIfam" id="TIGR00254">
    <property type="entry name" value="GGDEF"/>
    <property type="match status" value="1"/>
</dbReference>
<dbReference type="SUPFAM" id="SSF55781">
    <property type="entry name" value="GAF domain-like"/>
    <property type="match status" value="1"/>
</dbReference>
<dbReference type="InterPro" id="IPR011006">
    <property type="entry name" value="CheY-like_superfamily"/>
</dbReference>
<gene>
    <name evidence="8" type="ORF">KQI89_11405</name>
</gene>
<dbReference type="SMART" id="SM00267">
    <property type="entry name" value="GGDEF"/>
    <property type="match status" value="1"/>
</dbReference>
<organism evidence="8 9">
    <name type="scientific">Clostridium simiarum</name>
    <dbReference type="NCBI Taxonomy" id="2841506"/>
    <lineage>
        <taxon>Bacteria</taxon>
        <taxon>Bacillati</taxon>
        <taxon>Bacillota</taxon>
        <taxon>Clostridia</taxon>
        <taxon>Eubacteriales</taxon>
        <taxon>Clostridiaceae</taxon>
        <taxon>Clostridium</taxon>
    </lineage>
</organism>
<dbReference type="SMART" id="SM00065">
    <property type="entry name" value="GAF"/>
    <property type="match status" value="1"/>
</dbReference>
<comment type="function">
    <text evidence="4">May play the central regulatory role in sporulation. It may be an element of the effector pathway responsible for the activation of sporulation genes in response to nutritional stress. Spo0A may act in concert with spo0H (a sigma factor) to control the expression of some genes that are critical to the sporulation process.</text>
</comment>
<dbReference type="Pfam" id="PF00072">
    <property type="entry name" value="Response_reg"/>
    <property type="match status" value="1"/>
</dbReference>
<dbReference type="Gene3D" id="3.30.70.270">
    <property type="match status" value="1"/>
</dbReference>
<dbReference type="GO" id="GO:0052621">
    <property type="term" value="F:diguanylate cyclase activity"/>
    <property type="evidence" value="ECO:0007669"/>
    <property type="project" value="UniProtKB-EC"/>
</dbReference>
<dbReference type="InterPro" id="IPR029016">
    <property type="entry name" value="GAF-like_dom_sf"/>
</dbReference>
<feature type="domain" description="GGDEF" evidence="7">
    <location>
        <begin position="427"/>
        <end position="559"/>
    </location>
</feature>
<keyword evidence="9" id="KW-1185">Reference proteome</keyword>
<evidence type="ECO:0000313" key="8">
    <source>
        <dbReference type="EMBL" id="MBU5592364.1"/>
    </source>
</evidence>
<reference evidence="8 9" key="1">
    <citation type="submission" date="2021-06" db="EMBL/GenBank/DDBJ databases">
        <authorList>
            <person name="Sun Q."/>
            <person name="Li D."/>
        </authorList>
    </citation>
    <scope>NUCLEOTIDE SEQUENCE [LARGE SCALE GENOMIC DNA]</scope>
    <source>
        <strain evidence="8 9">MSJ-4</strain>
    </source>
</reference>
<evidence type="ECO:0000259" key="7">
    <source>
        <dbReference type="PROSITE" id="PS50887"/>
    </source>
</evidence>
<dbReference type="Gene3D" id="3.40.50.2300">
    <property type="match status" value="1"/>
</dbReference>
<accession>A0ABS6F1H4</accession>
<dbReference type="InterPro" id="IPR003018">
    <property type="entry name" value="GAF"/>
</dbReference>
<keyword evidence="2 8" id="KW-0808">Transferase</keyword>
<dbReference type="InterPro" id="IPR029787">
    <property type="entry name" value="Nucleotide_cyclase"/>
</dbReference>
<comment type="caution">
    <text evidence="8">The sequence shown here is derived from an EMBL/GenBank/DDBJ whole genome shotgun (WGS) entry which is preliminary data.</text>
</comment>
<dbReference type="InterPro" id="IPR043128">
    <property type="entry name" value="Rev_trsase/Diguanyl_cyclase"/>
</dbReference>
<dbReference type="CDD" id="cd17546">
    <property type="entry name" value="REC_hyHK_CKI1_RcsC-like"/>
    <property type="match status" value="1"/>
</dbReference>
<dbReference type="Pfam" id="PF00990">
    <property type="entry name" value="GGDEF"/>
    <property type="match status" value="1"/>
</dbReference>
<proteinExistence type="predicted"/>
<dbReference type="SMART" id="SM00448">
    <property type="entry name" value="REC"/>
    <property type="match status" value="1"/>
</dbReference>
<dbReference type="PROSITE" id="PS50110">
    <property type="entry name" value="RESPONSE_REGULATORY"/>
    <property type="match status" value="1"/>
</dbReference>
<evidence type="ECO:0000256" key="1">
    <source>
        <dbReference type="ARBA" id="ARBA00018672"/>
    </source>
</evidence>
<dbReference type="PROSITE" id="PS50887">
    <property type="entry name" value="GGDEF"/>
    <property type="match status" value="1"/>
</dbReference>
<name>A0ABS6F1H4_9CLOT</name>
<dbReference type="Pfam" id="PF13185">
    <property type="entry name" value="GAF_2"/>
    <property type="match status" value="1"/>
</dbReference>
<dbReference type="Gene3D" id="3.30.450.40">
    <property type="match status" value="1"/>
</dbReference>
<evidence type="ECO:0000256" key="3">
    <source>
        <dbReference type="ARBA" id="ARBA00022777"/>
    </source>
</evidence>
<dbReference type="PANTHER" id="PTHR45138:SF9">
    <property type="entry name" value="DIGUANYLATE CYCLASE DGCM-RELATED"/>
    <property type="match status" value="1"/>
</dbReference>
<evidence type="ECO:0000256" key="4">
    <source>
        <dbReference type="ARBA" id="ARBA00024867"/>
    </source>
</evidence>
<dbReference type="InterPro" id="IPR001789">
    <property type="entry name" value="Sig_transdc_resp-reg_receiver"/>
</dbReference>